<evidence type="ECO:0000313" key="4">
    <source>
        <dbReference type="Proteomes" id="UP000238924"/>
    </source>
</evidence>
<feature type="chain" id="PRO_5046011918" evidence="1">
    <location>
        <begin position="22"/>
        <end position="135"/>
    </location>
</feature>
<feature type="signal peptide" evidence="1">
    <location>
        <begin position="1"/>
        <end position="21"/>
    </location>
</feature>
<keyword evidence="1" id="KW-0732">Signal</keyword>
<sequence>MKYIVQVLAILLIILSCSTTKSVTHTEINTDDSLNGRKFKLISIYPEMNITIEFTPDTILGFSAVNNYSSSYMLDGDIFNVLSISMTKKTGSREKIAAEIEYLNMLKNATSYEIKGKKLTIYTLLSNNNLVFEEI</sequence>
<dbReference type="PANTHER" id="PTHR35535:SF2">
    <property type="entry name" value="DUF306 DOMAIN-CONTAINING PROTEIN"/>
    <property type="match status" value="1"/>
</dbReference>
<proteinExistence type="predicted"/>
<protein>
    <submittedName>
        <fullName evidence="3">Heat-shock protein</fullName>
    </submittedName>
</protein>
<evidence type="ECO:0000256" key="1">
    <source>
        <dbReference type="SAM" id="SignalP"/>
    </source>
</evidence>
<dbReference type="Proteomes" id="UP000238924">
    <property type="component" value="Unassembled WGS sequence"/>
</dbReference>
<name>A0ABX5B6F9_9SPIR</name>
<reference evidence="3 4" key="1">
    <citation type="submission" date="2014-04" db="EMBL/GenBank/DDBJ databases">
        <title>Whole genome sequence of 'Brachyspira hampsonii' D13-03603F2.</title>
        <authorList>
            <person name="Patterson A.H."/>
            <person name="Chaban B."/>
            <person name="Fernando C."/>
            <person name="Harding J.C."/>
            <person name="Hill J.E."/>
        </authorList>
    </citation>
    <scope>NUCLEOTIDE SEQUENCE [LARGE SCALE GENOMIC DNA]</scope>
    <source>
        <strain evidence="3 4">D13-03603F2</strain>
    </source>
</reference>
<dbReference type="InterPro" id="IPR053147">
    <property type="entry name" value="Hsp_HslJ-like"/>
</dbReference>
<dbReference type="RefSeq" id="WP_104618379.1">
    <property type="nucleotide sequence ID" value="NZ_JAWLPZ010000002.1"/>
</dbReference>
<organism evidence="3 4">
    <name type="scientific">Brachyspira murdochii</name>
    <dbReference type="NCBI Taxonomy" id="84378"/>
    <lineage>
        <taxon>Bacteria</taxon>
        <taxon>Pseudomonadati</taxon>
        <taxon>Spirochaetota</taxon>
        <taxon>Spirochaetia</taxon>
        <taxon>Brachyspirales</taxon>
        <taxon>Brachyspiraceae</taxon>
        <taxon>Brachyspira</taxon>
    </lineage>
</organism>
<dbReference type="PROSITE" id="PS51257">
    <property type="entry name" value="PROKAR_LIPOPROTEIN"/>
    <property type="match status" value="1"/>
</dbReference>
<dbReference type="InterPro" id="IPR038670">
    <property type="entry name" value="HslJ-like_sf"/>
</dbReference>
<dbReference type="Pfam" id="PF03724">
    <property type="entry name" value="META"/>
    <property type="match status" value="1"/>
</dbReference>
<gene>
    <name evidence="3" type="ORF">DJ52_06275</name>
</gene>
<dbReference type="Gene3D" id="2.40.128.270">
    <property type="match status" value="1"/>
</dbReference>
<feature type="domain" description="DUF306" evidence="2">
    <location>
        <begin position="49"/>
        <end position="129"/>
    </location>
</feature>
<keyword evidence="4" id="KW-1185">Reference proteome</keyword>
<evidence type="ECO:0000259" key="2">
    <source>
        <dbReference type="Pfam" id="PF03724"/>
    </source>
</evidence>
<comment type="caution">
    <text evidence="3">The sequence shown here is derived from an EMBL/GenBank/DDBJ whole genome shotgun (WGS) entry which is preliminary data.</text>
</comment>
<dbReference type="PANTHER" id="PTHR35535">
    <property type="entry name" value="HEAT SHOCK PROTEIN HSLJ"/>
    <property type="match status" value="1"/>
</dbReference>
<accession>A0ABX5B6F9</accession>
<dbReference type="InterPro" id="IPR005184">
    <property type="entry name" value="DUF306_Meta_HslJ"/>
</dbReference>
<evidence type="ECO:0000313" key="3">
    <source>
        <dbReference type="EMBL" id="PPS22212.1"/>
    </source>
</evidence>
<dbReference type="EMBL" id="JJMJ01000098">
    <property type="protein sequence ID" value="PPS22212.1"/>
    <property type="molecule type" value="Genomic_DNA"/>
</dbReference>